<gene>
    <name evidence="1" type="ORF">CPELLU_LOCUS3726</name>
</gene>
<dbReference type="Proteomes" id="UP000789759">
    <property type="component" value="Unassembled WGS sequence"/>
</dbReference>
<evidence type="ECO:0000313" key="1">
    <source>
        <dbReference type="EMBL" id="CAG8528391.1"/>
    </source>
</evidence>
<protein>
    <submittedName>
        <fullName evidence="1">4494_t:CDS:1</fullName>
    </submittedName>
</protein>
<organism evidence="1 2">
    <name type="scientific">Cetraspora pellucida</name>
    <dbReference type="NCBI Taxonomy" id="1433469"/>
    <lineage>
        <taxon>Eukaryota</taxon>
        <taxon>Fungi</taxon>
        <taxon>Fungi incertae sedis</taxon>
        <taxon>Mucoromycota</taxon>
        <taxon>Glomeromycotina</taxon>
        <taxon>Glomeromycetes</taxon>
        <taxon>Diversisporales</taxon>
        <taxon>Gigasporaceae</taxon>
        <taxon>Cetraspora</taxon>
    </lineage>
</organism>
<sequence length="57" mass="6465">MEIRALQSKTIKEMQTGITTDQDCIGWVFTDGVCLFGVNRMPSFDICTYPTFNDTPK</sequence>
<evidence type="ECO:0000313" key="2">
    <source>
        <dbReference type="Proteomes" id="UP000789759"/>
    </source>
</evidence>
<keyword evidence="2" id="KW-1185">Reference proteome</keyword>
<reference evidence="1" key="1">
    <citation type="submission" date="2021-06" db="EMBL/GenBank/DDBJ databases">
        <authorList>
            <person name="Kallberg Y."/>
            <person name="Tangrot J."/>
            <person name="Rosling A."/>
        </authorList>
    </citation>
    <scope>NUCLEOTIDE SEQUENCE</scope>
    <source>
        <strain evidence="1">FL966</strain>
    </source>
</reference>
<dbReference type="AlphaFoldDB" id="A0A9N9AEX9"/>
<dbReference type="EMBL" id="CAJVQA010001843">
    <property type="protein sequence ID" value="CAG8528391.1"/>
    <property type="molecule type" value="Genomic_DNA"/>
</dbReference>
<proteinExistence type="predicted"/>
<name>A0A9N9AEX9_9GLOM</name>
<comment type="caution">
    <text evidence="1">The sequence shown here is derived from an EMBL/GenBank/DDBJ whole genome shotgun (WGS) entry which is preliminary data.</text>
</comment>
<accession>A0A9N9AEX9</accession>